<comment type="caution">
    <text evidence="1">The sequence shown here is derived from an EMBL/GenBank/DDBJ whole genome shotgun (WGS) entry which is preliminary data.</text>
</comment>
<dbReference type="Proteomes" id="UP000248330">
    <property type="component" value="Unassembled WGS sequence"/>
</dbReference>
<protein>
    <submittedName>
        <fullName evidence="1">Uncharacterized protein</fullName>
    </submittedName>
</protein>
<gene>
    <name evidence="1" type="ORF">C8D93_10565</name>
</gene>
<accession>A0A318E7H9</accession>
<evidence type="ECO:0000313" key="1">
    <source>
        <dbReference type="EMBL" id="PXV67709.1"/>
    </source>
</evidence>
<sequence>MGLLMHMEQGQGMGTRSSGRAHRVWAGLLVLGIALPAHAVERVFSGEFAAGFDDNVANARRGAVLRDDVVAQVGAAYENVWRLAPNSLMGFQLSAEARGHDRYDDLDDITAGVRWRWAYRRDGGFYTPLLGASLRVERSEFDSRLRDVWTYRAGVFAQQQLTTRMTWRLGWSARAVDGVHARVFETGARSASIDLDWLLARRLVLYAGYQYLDGDLVSVAPNPPPAAVAAARAIAEDDVFDGESAFRLASRADVYSAGLNFSLSAHWSIDARWRLVDAEADTGTPYRREQGLLSLLWRY</sequence>
<proteinExistence type="predicted"/>
<reference evidence="1 2" key="1">
    <citation type="submission" date="2018-04" db="EMBL/GenBank/DDBJ databases">
        <title>Genomic Encyclopedia of Type Strains, Phase IV (KMG-IV): sequencing the most valuable type-strain genomes for metagenomic binning, comparative biology and taxonomic classification.</title>
        <authorList>
            <person name="Goeker M."/>
        </authorList>
    </citation>
    <scope>NUCLEOTIDE SEQUENCE [LARGE SCALE GENOMIC DNA]</scope>
    <source>
        <strain evidence="1 2">DSM 104150</strain>
    </source>
</reference>
<evidence type="ECO:0000313" key="2">
    <source>
        <dbReference type="Proteomes" id="UP000248330"/>
    </source>
</evidence>
<organism evidence="1 2">
    <name type="scientific">Sinimarinibacterium flocculans</name>
    <dbReference type="NCBI Taxonomy" id="985250"/>
    <lineage>
        <taxon>Bacteria</taxon>
        <taxon>Pseudomonadati</taxon>
        <taxon>Pseudomonadota</taxon>
        <taxon>Gammaproteobacteria</taxon>
        <taxon>Nevskiales</taxon>
        <taxon>Nevskiaceae</taxon>
        <taxon>Sinimarinibacterium</taxon>
    </lineage>
</organism>
<dbReference type="SUPFAM" id="SSF56935">
    <property type="entry name" value="Porins"/>
    <property type="match status" value="1"/>
</dbReference>
<keyword evidence="2" id="KW-1185">Reference proteome</keyword>
<dbReference type="EMBL" id="QICN01000005">
    <property type="protein sequence ID" value="PXV67709.1"/>
    <property type="molecule type" value="Genomic_DNA"/>
</dbReference>
<name>A0A318E7H9_9GAMM</name>
<dbReference type="AlphaFoldDB" id="A0A318E7H9"/>